<evidence type="ECO:0000313" key="3">
    <source>
        <dbReference type="Proteomes" id="UP000381693"/>
    </source>
</evidence>
<protein>
    <submittedName>
        <fullName evidence="2">Uncharacterized protein</fullName>
    </submittedName>
</protein>
<dbReference type="Proteomes" id="UP000381693">
    <property type="component" value="Unassembled WGS sequence"/>
</dbReference>
<evidence type="ECO:0000256" key="1">
    <source>
        <dbReference type="SAM" id="Coils"/>
    </source>
</evidence>
<name>A0A5E6MAH1_9BACT</name>
<gene>
    <name evidence="2" type="ORF">MAMC_00994</name>
</gene>
<sequence length="399" mass="44362">MHEVNGFAILNDGEVALVLGNNSGGGKVIRIASPSLSRSGMEALSRTSNSLRQQARELASEPELRELLAEGLSKAQEAQEARSDSAACQATAYALRDRDWQYNREVLAQLATVTDRMGSPCAPTLDLESERKVEGAIPGERIPSFEEFITSAHRNLSRAERIVLANLYEELAGAYRSRCNAFLRYGAASSDAETALRRTNPWLAKGYYRPMKDSRERILADAQGRIFFEYVNPATPTRWARNCARASALACGTTGEEADRFAERFRFCDILSGEICAGARNAASHFAQVLASKKVTDPYARAFAIVFWSVKDFLDSRSGEYPEVTQGSALREAVGKAACLLELPQVRSSVEEELKKAERWKRAQERQIEQLLSKNGWRSSREERATTVDRFRSGCDRGR</sequence>
<keyword evidence="1" id="KW-0175">Coiled coil</keyword>
<dbReference type="RefSeq" id="WP_142525042.1">
    <property type="nucleotide sequence ID" value="NZ_CABFUZ020000109.1"/>
</dbReference>
<feature type="coiled-coil region" evidence="1">
    <location>
        <begin position="347"/>
        <end position="374"/>
    </location>
</feature>
<evidence type="ECO:0000313" key="2">
    <source>
        <dbReference type="EMBL" id="VVM06218.1"/>
    </source>
</evidence>
<proteinExistence type="predicted"/>
<dbReference type="EMBL" id="CABFUZ020000109">
    <property type="protein sequence ID" value="VVM06218.1"/>
    <property type="molecule type" value="Genomic_DNA"/>
</dbReference>
<accession>A0A5E6MAH1</accession>
<dbReference type="OrthoDB" id="190481at2"/>
<keyword evidence="3" id="KW-1185">Reference proteome</keyword>
<organism evidence="2 3">
    <name type="scientific">Methylacidimicrobium cyclopophantes</name>
    <dbReference type="NCBI Taxonomy" id="1041766"/>
    <lineage>
        <taxon>Bacteria</taxon>
        <taxon>Pseudomonadati</taxon>
        <taxon>Verrucomicrobiota</taxon>
        <taxon>Methylacidimicrobium</taxon>
    </lineage>
</organism>
<dbReference type="AlphaFoldDB" id="A0A5E6MAH1"/>
<comment type="caution">
    <text evidence="2">The sequence shown here is derived from an EMBL/GenBank/DDBJ whole genome shotgun (WGS) entry which is preliminary data.</text>
</comment>
<reference evidence="2" key="1">
    <citation type="submission" date="2019-09" db="EMBL/GenBank/DDBJ databases">
        <authorList>
            <person name="Cremers G."/>
        </authorList>
    </citation>
    <scope>NUCLEOTIDE SEQUENCE [LARGE SCALE GENOMIC DNA]</scope>
    <source>
        <strain evidence="2">3B</strain>
    </source>
</reference>